<organism evidence="4 5">
    <name type="scientific">Streptomyces tsukubensis</name>
    <dbReference type="NCBI Taxonomy" id="83656"/>
    <lineage>
        <taxon>Bacteria</taxon>
        <taxon>Bacillati</taxon>
        <taxon>Actinomycetota</taxon>
        <taxon>Actinomycetes</taxon>
        <taxon>Kitasatosporales</taxon>
        <taxon>Streptomycetaceae</taxon>
        <taxon>Streptomyces</taxon>
    </lineage>
</organism>
<dbReference type="AlphaFoldDB" id="A0A1V4A267"/>
<dbReference type="STRING" id="83656.B1H18_27175"/>
<name>A0A1V4A267_9ACTN</name>
<dbReference type="PANTHER" id="PTHR11487">
    <property type="entry name" value="THIOESTERASE"/>
    <property type="match status" value="1"/>
</dbReference>
<feature type="domain" description="Thioesterase TesA-like" evidence="3">
    <location>
        <begin position="26"/>
        <end position="251"/>
    </location>
</feature>
<dbReference type="Gene3D" id="3.40.50.1820">
    <property type="entry name" value="alpha/beta hydrolase"/>
    <property type="match status" value="1"/>
</dbReference>
<dbReference type="SUPFAM" id="SSF53474">
    <property type="entry name" value="alpha/beta-Hydrolases"/>
    <property type="match status" value="1"/>
</dbReference>
<dbReference type="Proteomes" id="UP000190539">
    <property type="component" value="Unassembled WGS sequence"/>
</dbReference>
<dbReference type="PANTHER" id="PTHR11487:SF0">
    <property type="entry name" value="S-ACYL FATTY ACID SYNTHASE THIOESTERASE, MEDIUM CHAIN"/>
    <property type="match status" value="1"/>
</dbReference>
<dbReference type="InterPro" id="IPR012223">
    <property type="entry name" value="TEII"/>
</dbReference>
<dbReference type="EMBL" id="MVFC01000031">
    <property type="protein sequence ID" value="OON73467.1"/>
    <property type="molecule type" value="Genomic_DNA"/>
</dbReference>
<proteinExistence type="inferred from homology"/>
<sequence length="258" mass="28149">MNSPLATGTRSYRRFHPAPGARSRLVCFPHAGGAAGTYTALSKELAPDTEVLGVQYPGRQDRAAEKGVGDIHELAAGVVEELVPLLDDRPLALFGHSMGALVAYETARLLEHEHGAPAAMLFASGRRAPSRRREGERKIHLKDDQGLVEELRALGGTDERLLAEPALLEVILPPVRADYRAVETYRHRPGPEPRCPFTVLVGDEDPRTTMEEVDDWRLHTDGACTVEVFPGGHFFVLDRTQEIAALVSARLRGLAPTA</sequence>
<accession>A0A1V4A267</accession>
<comment type="caution">
    <text evidence="4">The sequence shown here is derived from an EMBL/GenBank/DDBJ whole genome shotgun (WGS) entry which is preliminary data.</text>
</comment>
<protein>
    <recommendedName>
        <fullName evidence="3">Thioesterase TesA-like domain-containing protein</fullName>
    </recommendedName>
</protein>
<evidence type="ECO:0000313" key="5">
    <source>
        <dbReference type="Proteomes" id="UP000190539"/>
    </source>
</evidence>
<comment type="similarity">
    <text evidence="1">Belongs to the thioesterase family.</text>
</comment>
<evidence type="ECO:0000256" key="1">
    <source>
        <dbReference type="ARBA" id="ARBA00007169"/>
    </source>
</evidence>
<keyword evidence="5" id="KW-1185">Reference proteome</keyword>
<dbReference type="InterPro" id="IPR001031">
    <property type="entry name" value="Thioesterase"/>
</dbReference>
<keyword evidence="2" id="KW-0378">Hydrolase</keyword>
<dbReference type="Pfam" id="PF00975">
    <property type="entry name" value="Thioesterase"/>
    <property type="match status" value="1"/>
</dbReference>
<dbReference type="GO" id="GO:0008610">
    <property type="term" value="P:lipid biosynthetic process"/>
    <property type="evidence" value="ECO:0007669"/>
    <property type="project" value="TreeGrafter"/>
</dbReference>
<gene>
    <name evidence="4" type="ORF">B1H18_27175</name>
</gene>
<evidence type="ECO:0000313" key="4">
    <source>
        <dbReference type="EMBL" id="OON73467.1"/>
    </source>
</evidence>
<evidence type="ECO:0000259" key="3">
    <source>
        <dbReference type="SMART" id="SM00824"/>
    </source>
</evidence>
<evidence type="ECO:0000256" key="2">
    <source>
        <dbReference type="ARBA" id="ARBA00022801"/>
    </source>
</evidence>
<dbReference type="SMART" id="SM00824">
    <property type="entry name" value="PKS_TE"/>
    <property type="match status" value="1"/>
</dbReference>
<dbReference type="RefSeq" id="WP_077972343.1">
    <property type="nucleotide sequence ID" value="NZ_CP045178.1"/>
</dbReference>
<dbReference type="InterPro" id="IPR020802">
    <property type="entry name" value="TesA-like"/>
</dbReference>
<reference evidence="4 5" key="1">
    <citation type="submission" date="2017-02" db="EMBL/GenBank/DDBJ databases">
        <title>Draft Genome Sequence of Streptomyces tsukubaensis F601, a Producer of the immunosuppressant tacrolimus FK506.</title>
        <authorList>
            <person name="Zong G."/>
            <person name="Zhong C."/>
            <person name="Fu J."/>
            <person name="Qin R."/>
            <person name="Cao G."/>
        </authorList>
    </citation>
    <scope>NUCLEOTIDE SEQUENCE [LARGE SCALE GENOMIC DNA]</scope>
    <source>
        <strain evidence="4 5">F601</strain>
    </source>
</reference>
<dbReference type="InterPro" id="IPR029058">
    <property type="entry name" value="AB_hydrolase_fold"/>
</dbReference>
<dbReference type="GO" id="GO:0016787">
    <property type="term" value="F:hydrolase activity"/>
    <property type="evidence" value="ECO:0007669"/>
    <property type="project" value="UniProtKB-KW"/>
</dbReference>